<evidence type="ECO:0008006" key="3">
    <source>
        <dbReference type="Google" id="ProtNLM"/>
    </source>
</evidence>
<comment type="caution">
    <text evidence="1">The sequence shown here is derived from an EMBL/GenBank/DDBJ whole genome shotgun (WGS) entry which is preliminary data.</text>
</comment>
<evidence type="ECO:0000313" key="1">
    <source>
        <dbReference type="EMBL" id="KAK9958557.1"/>
    </source>
</evidence>
<reference evidence="1 2" key="1">
    <citation type="submission" date="2024-05" db="EMBL/GenBank/DDBJ databases">
        <title>A high-quality chromosomal-level genome assembly of Topmouth culter (Culter alburnus).</title>
        <authorList>
            <person name="Zhao H."/>
        </authorList>
    </citation>
    <scope>NUCLEOTIDE SEQUENCE [LARGE SCALE GENOMIC DNA]</scope>
    <source>
        <strain evidence="1">CATC2023</strain>
        <tissue evidence="1">Muscle</tissue>
    </source>
</reference>
<evidence type="ECO:0000313" key="2">
    <source>
        <dbReference type="Proteomes" id="UP001479290"/>
    </source>
</evidence>
<accession>A0AAW1ZCD6</accession>
<proteinExistence type="predicted"/>
<gene>
    <name evidence="1" type="ORF">ABG768_010670</name>
</gene>
<protein>
    <recommendedName>
        <fullName evidence="3">Tesmin/TSO1-like CXC domain-containing protein</fullName>
    </recommendedName>
</protein>
<name>A0AAW1ZCD6_CULAL</name>
<dbReference type="AlphaFoldDB" id="A0AAW1ZCD6"/>
<dbReference type="EMBL" id="JAWDJR010000018">
    <property type="protein sequence ID" value="KAK9958557.1"/>
    <property type="molecule type" value="Genomic_DNA"/>
</dbReference>
<sequence length="172" mass="19307">EMTKFGLSGSLEEALPVARRYALLLYGQKKKVDGHPCTNLDELRYTLASTTDLSAANLPPTEDAFQQHVLRALYQTAVWRHSHLAKPLLWNPVGRGWRLREDGCIEPVMFQKAPAPKEVRDITHLYCKDGNCNDATKCQCLSVGLTCTEFCSCPFPDCPNMTNFVTDDNVDE</sequence>
<keyword evidence="2" id="KW-1185">Reference proteome</keyword>
<dbReference type="Proteomes" id="UP001479290">
    <property type="component" value="Unassembled WGS sequence"/>
</dbReference>
<organism evidence="1 2">
    <name type="scientific">Culter alburnus</name>
    <name type="common">Topmouth culter</name>
    <dbReference type="NCBI Taxonomy" id="194366"/>
    <lineage>
        <taxon>Eukaryota</taxon>
        <taxon>Metazoa</taxon>
        <taxon>Chordata</taxon>
        <taxon>Craniata</taxon>
        <taxon>Vertebrata</taxon>
        <taxon>Euteleostomi</taxon>
        <taxon>Actinopterygii</taxon>
        <taxon>Neopterygii</taxon>
        <taxon>Teleostei</taxon>
        <taxon>Ostariophysi</taxon>
        <taxon>Cypriniformes</taxon>
        <taxon>Xenocyprididae</taxon>
        <taxon>Xenocypridinae</taxon>
        <taxon>Culter</taxon>
    </lineage>
</organism>
<feature type="non-terminal residue" evidence="1">
    <location>
        <position position="1"/>
    </location>
</feature>